<reference evidence="2 3" key="1">
    <citation type="submission" date="2017-05" db="EMBL/GenBank/DDBJ databases">
        <title>Genomic insights into alkan degradation activity of Oleiphilus messinensis.</title>
        <authorList>
            <person name="Kozyavkin S.A."/>
            <person name="Slesarev A.I."/>
            <person name="Golyshin P.N."/>
            <person name="Korzhenkov A."/>
            <person name="Golyshina O.N."/>
            <person name="Toshchakov S.V."/>
        </authorList>
    </citation>
    <scope>NUCLEOTIDE SEQUENCE [LARGE SCALE GENOMIC DNA]</scope>
    <source>
        <strain evidence="2 3">ME102</strain>
    </source>
</reference>
<gene>
    <name evidence="2" type="ORF">OLMES_2038</name>
</gene>
<evidence type="ECO:0000313" key="2">
    <source>
        <dbReference type="EMBL" id="ARU56111.1"/>
    </source>
</evidence>
<dbReference type="EMBL" id="CP021425">
    <property type="protein sequence ID" value="ARU56111.1"/>
    <property type="molecule type" value="Genomic_DNA"/>
</dbReference>
<evidence type="ECO:0000313" key="3">
    <source>
        <dbReference type="Proteomes" id="UP000196027"/>
    </source>
</evidence>
<protein>
    <recommendedName>
        <fullName evidence="4">AsmA domain-containing protein</fullName>
    </recommendedName>
</protein>
<accession>A0A1Y0I6Q0</accession>
<dbReference type="OrthoDB" id="7062138at2"/>
<keyword evidence="3" id="KW-1185">Reference proteome</keyword>
<dbReference type="InterPro" id="IPR008023">
    <property type="entry name" value="DUF748"/>
</dbReference>
<proteinExistence type="predicted"/>
<evidence type="ECO:0000256" key="1">
    <source>
        <dbReference type="SAM" id="MobiDB-lite"/>
    </source>
</evidence>
<dbReference type="AlphaFoldDB" id="A0A1Y0I6Q0"/>
<dbReference type="Pfam" id="PF05359">
    <property type="entry name" value="DUF748"/>
    <property type="match status" value="1"/>
</dbReference>
<dbReference type="RefSeq" id="WP_087461138.1">
    <property type="nucleotide sequence ID" value="NZ_CP021425.1"/>
</dbReference>
<sequence length="258" mass="27825">MKKFLFSFLTVVILGMAGLFYFITHSLSSVVQEQISIQGSKALNTNVEVSAVTIDISEGKGEIHGFKVSNPKGFSDTTALGFQTIRLDIGTEDLLTMPIVIEEIYIDSLATLFELNAAGQNNLNTLLTAVKQNQDRSEPSSQSPEEADTPAADSGDPIRITINKILIKDTQLALDLTAVGGKQYNETLATFEVTQIGGKNGLPPEQLGNAISEAVLQQLTAKAKAEQVEKVKQKAIEKLSEKAGEGMRSLLDKLNNAE</sequence>
<feature type="region of interest" description="Disordered" evidence="1">
    <location>
        <begin position="132"/>
        <end position="156"/>
    </location>
</feature>
<organism evidence="2 3">
    <name type="scientific">Oleiphilus messinensis</name>
    <dbReference type="NCBI Taxonomy" id="141451"/>
    <lineage>
        <taxon>Bacteria</taxon>
        <taxon>Pseudomonadati</taxon>
        <taxon>Pseudomonadota</taxon>
        <taxon>Gammaproteobacteria</taxon>
        <taxon>Oceanospirillales</taxon>
        <taxon>Oleiphilaceae</taxon>
        <taxon>Oleiphilus</taxon>
    </lineage>
</organism>
<evidence type="ECO:0008006" key="4">
    <source>
        <dbReference type="Google" id="ProtNLM"/>
    </source>
</evidence>
<name>A0A1Y0I6Q0_9GAMM</name>
<dbReference type="Proteomes" id="UP000196027">
    <property type="component" value="Chromosome"/>
</dbReference>
<dbReference type="KEGG" id="ome:OLMES_2038"/>